<protein>
    <recommendedName>
        <fullName evidence="4">Secreted protein</fullName>
    </recommendedName>
</protein>
<gene>
    <name evidence="2" type="ORF">NCTC11179_03659</name>
</gene>
<keyword evidence="3" id="KW-1185">Reference proteome</keyword>
<dbReference type="RefSeq" id="WP_115092682.1">
    <property type="nucleotide sequence ID" value="NZ_CP068107.1"/>
</dbReference>
<feature type="chain" id="PRO_5017003384" description="Secreted protein" evidence="1">
    <location>
        <begin position="20"/>
        <end position="184"/>
    </location>
</feature>
<accession>A0A378U4S7</accession>
<dbReference type="EMBL" id="UGQL01000002">
    <property type="protein sequence ID" value="STZ70126.1"/>
    <property type="molecule type" value="Genomic_DNA"/>
</dbReference>
<dbReference type="Proteomes" id="UP000255024">
    <property type="component" value="Unassembled WGS sequence"/>
</dbReference>
<organism evidence="2 3">
    <name type="scientific">Myroides odoratus</name>
    <name type="common">Flavobacterium odoratum</name>
    <dbReference type="NCBI Taxonomy" id="256"/>
    <lineage>
        <taxon>Bacteria</taxon>
        <taxon>Pseudomonadati</taxon>
        <taxon>Bacteroidota</taxon>
        <taxon>Flavobacteriia</taxon>
        <taxon>Flavobacteriales</taxon>
        <taxon>Flavobacteriaceae</taxon>
        <taxon>Myroides</taxon>
    </lineage>
</organism>
<evidence type="ECO:0000313" key="2">
    <source>
        <dbReference type="EMBL" id="STZ70126.1"/>
    </source>
</evidence>
<feature type="signal peptide" evidence="1">
    <location>
        <begin position="1"/>
        <end position="19"/>
    </location>
</feature>
<keyword evidence="1" id="KW-0732">Signal</keyword>
<evidence type="ECO:0000313" key="3">
    <source>
        <dbReference type="Proteomes" id="UP000255024"/>
    </source>
</evidence>
<proteinExistence type="predicted"/>
<evidence type="ECO:0008006" key="4">
    <source>
        <dbReference type="Google" id="ProtNLM"/>
    </source>
</evidence>
<dbReference type="AlphaFoldDB" id="A0A378U4S7"/>
<sequence length="184" mass="20686">MKNLLVLLFCISGVLCGKAQTANTSQQFIHNLAEHCGKAYKGTIVSTPVPADFDNKELIMYVSSCDKREVKIAFFVGDDLSRTWVFTSKGDRIELKHDHRQRNGKPDEVTMYGGTTTNSGTPHIQYFPADQETALDIPAAASNLWWVTIDEKEYSYNLQRAGSKTSFNVVFDITKPITTDKRAW</sequence>
<reference evidence="2 3" key="1">
    <citation type="submission" date="2018-06" db="EMBL/GenBank/DDBJ databases">
        <authorList>
            <consortium name="Pathogen Informatics"/>
            <person name="Doyle S."/>
        </authorList>
    </citation>
    <scope>NUCLEOTIDE SEQUENCE [LARGE SCALE GENOMIC DNA]</scope>
    <source>
        <strain evidence="2 3">NCTC11179</strain>
    </source>
</reference>
<evidence type="ECO:0000256" key="1">
    <source>
        <dbReference type="SAM" id="SignalP"/>
    </source>
</evidence>
<name>A0A378U4S7_MYROD</name>